<keyword evidence="7" id="KW-0496">Mitochondrion</keyword>
<evidence type="ECO:0000256" key="2">
    <source>
        <dbReference type="ARBA" id="ARBA00006375"/>
    </source>
</evidence>
<comment type="subcellular location">
    <subcellularLocation>
        <location evidence="1">Mitochondrion membrane</location>
        <topology evidence="1">Multi-pass membrane protein</topology>
    </subcellularLocation>
</comment>
<organism evidence="11">
    <name type="scientific">Physcomitrium patens</name>
    <name type="common">Spreading-leaved earth moss</name>
    <name type="synonym">Physcomitrella patens</name>
    <dbReference type="NCBI Taxonomy" id="3218"/>
    <lineage>
        <taxon>Eukaryota</taxon>
        <taxon>Viridiplantae</taxon>
        <taxon>Streptophyta</taxon>
        <taxon>Embryophyta</taxon>
        <taxon>Bryophyta</taxon>
        <taxon>Bryophytina</taxon>
        <taxon>Bryopsida</taxon>
        <taxon>Funariidae</taxon>
        <taxon>Funariales</taxon>
        <taxon>Funariaceae</taxon>
        <taxon>Physcomitrium</taxon>
    </lineage>
</organism>
<keyword evidence="4 9" id="KW-0812">Transmembrane</keyword>
<dbReference type="AlphaFoldDB" id="A0A2K1IRF6"/>
<dbReference type="OMA" id="NWAVGIP"/>
<dbReference type="Gramene" id="Pp3c21_9970V3.1">
    <property type="protein sequence ID" value="Pp3c21_9970V3.1"/>
    <property type="gene ID" value="Pp3c21_9970"/>
</dbReference>
<evidence type="ECO:0000313" key="11">
    <source>
        <dbReference type="EMBL" id="PNR31848.1"/>
    </source>
</evidence>
<dbReference type="EnsemblPlants" id="Pp3c21_9970V3.1">
    <property type="protein sequence ID" value="Pp3c21_9970V3.1"/>
    <property type="gene ID" value="Pp3c21_9970"/>
</dbReference>
<evidence type="ECO:0008006" key="14">
    <source>
        <dbReference type="Google" id="ProtNLM"/>
    </source>
</evidence>
<evidence type="ECO:0000313" key="12">
    <source>
        <dbReference type="EnsemblPlants" id="Pp3c21_9970V3.1"/>
    </source>
</evidence>
<evidence type="ECO:0000256" key="5">
    <source>
        <dbReference type="ARBA" id="ARBA00022737"/>
    </source>
</evidence>
<evidence type="ECO:0000313" key="13">
    <source>
        <dbReference type="Proteomes" id="UP000006727"/>
    </source>
</evidence>
<evidence type="ECO:0000256" key="7">
    <source>
        <dbReference type="ARBA" id="ARBA00023128"/>
    </source>
</evidence>
<feature type="repeat" description="Solcar" evidence="9">
    <location>
        <begin position="227"/>
        <end position="314"/>
    </location>
</feature>
<name>A0A2K1IRF6_PHYPA</name>
<feature type="repeat" description="Solcar" evidence="9">
    <location>
        <begin position="3"/>
        <end position="94"/>
    </location>
</feature>
<evidence type="ECO:0000256" key="8">
    <source>
        <dbReference type="ARBA" id="ARBA00023136"/>
    </source>
</evidence>
<keyword evidence="8 9" id="KW-0472">Membrane</keyword>
<dbReference type="FunFam" id="1.50.40.10:FF:000050">
    <property type="entry name" value="mitochondrial carnitine/acylcarnitine carrier-like protein"/>
    <property type="match status" value="1"/>
</dbReference>
<dbReference type="GO" id="GO:0031966">
    <property type="term" value="C:mitochondrial membrane"/>
    <property type="evidence" value="ECO:0007669"/>
    <property type="project" value="UniProtKB-SubCell"/>
</dbReference>
<evidence type="ECO:0000256" key="1">
    <source>
        <dbReference type="ARBA" id="ARBA00004225"/>
    </source>
</evidence>
<dbReference type="SUPFAM" id="SSF103506">
    <property type="entry name" value="Mitochondrial carrier"/>
    <property type="match status" value="1"/>
</dbReference>
<evidence type="ECO:0000256" key="3">
    <source>
        <dbReference type="ARBA" id="ARBA00022448"/>
    </source>
</evidence>
<dbReference type="OrthoDB" id="14252at2759"/>
<dbReference type="Gene3D" id="1.50.40.10">
    <property type="entry name" value="Mitochondrial carrier domain"/>
    <property type="match status" value="1"/>
</dbReference>
<dbReference type="InterPro" id="IPR018108">
    <property type="entry name" value="MCP_transmembrane"/>
</dbReference>
<dbReference type="Gramene" id="Pp3c21_9970V3.2">
    <property type="protein sequence ID" value="Pp3c21_9970V3.2"/>
    <property type="gene ID" value="Pp3c21_9970"/>
</dbReference>
<reference evidence="11 13" key="1">
    <citation type="journal article" date="2008" name="Science">
        <title>The Physcomitrella genome reveals evolutionary insights into the conquest of land by plants.</title>
        <authorList>
            <person name="Rensing S."/>
            <person name="Lang D."/>
            <person name="Zimmer A."/>
            <person name="Terry A."/>
            <person name="Salamov A."/>
            <person name="Shapiro H."/>
            <person name="Nishiyama T."/>
            <person name="Perroud P.-F."/>
            <person name="Lindquist E."/>
            <person name="Kamisugi Y."/>
            <person name="Tanahashi T."/>
            <person name="Sakakibara K."/>
            <person name="Fujita T."/>
            <person name="Oishi K."/>
            <person name="Shin-I T."/>
            <person name="Kuroki Y."/>
            <person name="Toyoda A."/>
            <person name="Suzuki Y."/>
            <person name="Hashimoto A."/>
            <person name="Yamaguchi K."/>
            <person name="Sugano A."/>
            <person name="Kohara Y."/>
            <person name="Fujiyama A."/>
            <person name="Anterola A."/>
            <person name="Aoki S."/>
            <person name="Ashton N."/>
            <person name="Barbazuk W.B."/>
            <person name="Barker E."/>
            <person name="Bennetzen J."/>
            <person name="Bezanilla M."/>
            <person name="Blankenship R."/>
            <person name="Cho S.H."/>
            <person name="Dutcher S."/>
            <person name="Estelle M."/>
            <person name="Fawcett J.A."/>
            <person name="Gundlach H."/>
            <person name="Hanada K."/>
            <person name="Heyl A."/>
            <person name="Hicks K.A."/>
            <person name="Hugh J."/>
            <person name="Lohr M."/>
            <person name="Mayer K."/>
            <person name="Melkozernov A."/>
            <person name="Murata T."/>
            <person name="Nelson D."/>
            <person name="Pils B."/>
            <person name="Prigge M."/>
            <person name="Reiss B."/>
            <person name="Renner T."/>
            <person name="Rombauts S."/>
            <person name="Rushton P."/>
            <person name="Sanderfoot A."/>
            <person name="Schween G."/>
            <person name="Shiu S.-H."/>
            <person name="Stueber K."/>
            <person name="Theodoulou F.L."/>
            <person name="Tu H."/>
            <person name="Van de Peer Y."/>
            <person name="Verrier P.J."/>
            <person name="Waters E."/>
            <person name="Wood A."/>
            <person name="Yang L."/>
            <person name="Cove D."/>
            <person name="Cuming A."/>
            <person name="Hasebe M."/>
            <person name="Lucas S."/>
            <person name="Mishler D.B."/>
            <person name="Reski R."/>
            <person name="Grigoriev I."/>
            <person name="Quatrano R.S."/>
            <person name="Boore J.L."/>
        </authorList>
    </citation>
    <scope>NUCLEOTIDE SEQUENCE [LARGE SCALE GENOMIC DNA]</scope>
    <source>
        <strain evidence="12 13">cv. Gransden 2004</strain>
    </source>
</reference>
<feature type="repeat" description="Solcar" evidence="9">
    <location>
        <begin position="103"/>
        <end position="217"/>
    </location>
</feature>
<protein>
    <recommendedName>
        <fullName evidence="14">Mitochondrial carnitine/acylcarnitine carrier-like protein</fullName>
    </recommendedName>
</protein>
<dbReference type="PANTHER" id="PTHR45624:SF12">
    <property type="entry name" value="MITOCHONDRIAL ORNITHINE TRANSPORTER 1"/>
    <property type="match status" value="1"/>
</dbReference>
<evidence type="ECO:0000256" key="6">
    <source>
        <dbReference type="ARBA" id="ARBA00022989"/>
    </source>
</evidence>
<dbReference type="GeneID" id="112274251"/>
<dbReference type="Pfam" id="PF00153">
    <property type="entry name" value="Mito_carr"/>
    <property type="match status" value="3"/>
</dbReference>
<dbReference type="PANTHER" id="PTHR45624">
    <property type="entry name" value="MITOCHONDRIAL BASIC AMINO ACIDS TRANSPORTER-RELATED"/>
    <property type="match status" value="1"/>
</dbReference>
<dbReference type="EnsemblPlants" id="Pp3c21_9970V3.2">
    <property type="protein sequence ID" value="Pp3c21_9970V3.2"/>
    <property type="gene ID" value="Pp3c21_9970"/>
</dbReference>
<reference evidence="11 13" key="2">
    <citation type="journal article" date="2018" name="Plant J.">
        <title>The Physcomitrella patens chromosome-scale assembly reveals moss genome structure and evolution.</title>
        <authorList>
            <person name="Lang D."/>
            <person name="Ullrich K.K."/>
            <person name="Murat F."/>
            <person name="Fuchs J."/>
            <person name="Jenkins J."/>
            <person name="Haas F.B."/>
            <person name="Piednoel M."/>
            <person name="Gundlach H."/>
            <person name="Van Bel M."/>
            <person name="Meyberg R."/>
            <person name="Vives C."/>
            <person name="Morata J."/>
            <person name="Symeonidi A."/>
            <person name="Hiss M."/>
            <person name="Muchero W."/>
            <person name="Kamisugi Y."/>
            <person name="Saleh O."/>
            <person name="Blanc G."/>
            <person name="Decker E.L."/>
            <person name="van Gessel N."/>
            <person name="Grimwood J."/>
            <person name="Hayes R.D."/>
            <person name="Graham S.W."/>
            <person name="Gunter L.E."/>
            <person name="McDaniel S.F."/>
            <person name="Hoernstein S.N.W."/>
            <person name="Larsson A."/>
            <person name="Li F.W."/>
            <person name="Perroud P.F."/>
            <person name="Phillips J."/>
            <person name="Ranjan P."/>
            <person name="Rokshar D.S."/>
            <person name="Rothfels C.J."/>
            <person name="Schneider L."/>
            <person name="Shu S."/>
            <person name="Stevenson D.W."/>
            <person name="Thummler F."/>
            <person name="Tillich M."/>
            <person name="Villarreal Aguilar J.C."/>
            <person name="Widiez T."/>
            <person name="Wong G.K."/>
            <person name="Wymore A."/>
            <person name="Zhang Y."/>
            <person name="Zimmer A.D."/>
            <person name="Quatrano R.S."/>
            <person name="Mayer K.F.X."/>
            <person name="Goodstein D."/>
            <person name="Casacuberta J.M."/>
            <person name="Vandepoele K."/>
            <person name="Reski R."/>
            <person name="Cuming A.C."/>
            <person name="Tuskan G.A."/>
            <person name="Maumus F."/>
            <person name="Salse J."/>
            <person name="Schmutz J."/>
            <person name="Rensing S.A."/>
        </authorList>
    </citation>
    <scope>NUCLEOTIDE SEQUENCE [LARGE SCALE GENOMIC DNA]</scope>
    <source>
        <strain evidence="12 13">cv. Gransden 2004</strain>
    </source>
</reference>
<sequence>MSDAVAKDLTAGTFAGVAQLLVGHPFDTIKVKLQSQPVPLPGQPPKYSGAIDAVKQTLASEGPKGLYKGMGAPLATVAVFNAVLFTARGQMEALLRESPGAPLTVTQQMIAGAGAGVACSMVACPTELVKCRLQAQSALATTVEAPVLAGVAGVTGASVGTTAVKAVQYSGPFDVAKHVLKSEGGVFGLYKGLTPTLMREVPGNAAMFGTYEATKQYLAGGQDTSKLGRGSMLLAGGVAGAMFWVSVYPTDVIKSVIQIDDHRNPKYSGTMDAFRKIFATEGVKGLYRGFGPAMARSVPANAACFLAYELVREALG</sequence>
<evidence type="ECO:0000256" key="4">
    <source>
        <dbReference type="ARBA" id="ARBA00022692"/>
    </source>
</evidence>
<comment type="similarity">
    <text evidence="2 10">Belongs to the mitochondrial carrier (TC 2.A.29) family.</text>
</comment>
<gene>
    <name evidence="12" type="primary">LOC112274251</name>
    <name evidence="11" type="ORF">PHYPA_025971</name>
</gene>
<keyword evidence="13" id="KW-1185">Reference proteome</keyword>
<dbReference type="GO" id="GO:0000064">
    <property type="term" value="F:L-ornithine transmembrane transporter activity"/>
    <property type="evidence" value="ECO:0000318"/>
    <property type="project" value="GO_Central"/>
</dbReference>
<dbReference type="InterPro" id="IPR050567">
    <property type="entry name" value="Mitochondrial_Carrier"/>
</dbReference>
<dbReference type="RefSeq" id="XP_024359340.1">
    <property type="nucleotide sequence ID" value="XM_024503572.2"/>
</dbReference>
<keyword evidence="6" id="KW-1133">Transmembrane helix</keyword>
<proteinExistence type="inferred from homology"/>
<evidence type="ECO:0000256" key="10">
    <source>
        <dbReference type="RuleBase" id="RU000488"/>
    </source>
</evidence>
<dbReference type="PaxDb" id="3218-PP1S475_26V6.1"/>
<dbReference type="Proteomes" id="UP000006727">
    <property type="component" value="Chromosome 21"/>
</dbReference>
<dbReference type="EMBL" id="ABEU02000021">
    <property type="protein sequence ID" value="PNR31848.1"/>
    <property type="molecule type" value="Genomic_DNA"/>
</dbReference>
<dbReference type="STRING" id="3218.A0A2K1IRF6"/>
<dbReference type="GO" id="GO:1990575">
    <property type="term" value="P:mitochondrial L-ornithine transmembrane transport"/>
    <property type="evidence" value="ECO:0000318"/>
    <property type="project" value="GO_Central"/>
</dbReference>
<reference evidence="12" key="3">
    <citation type="submission" date="2020-12" db="UniProtKB">
        <authorList>
            <consortium name="EnsemblPlants"/>
        </authorList>
    </citation>
    <scope>IDENTIFICATION</scope>
</reference>
<dbReference type="InterPro" id="IPR023395">
    <property type="entry name" value="MCP_dom_sf"/>
</dbReference>
<dbReference type="PROSITE" id="PS50920">
    <property type="entry name" value="SOLCAR"/>
    <property type="match status" value="3"/>
</dbReference>
<keyword evidence="5" id="KW-0677">Repeat</keyword>
<accession>A0A2K1IRF6</accession>
<evidence type="ECO:0000256" key="9">
    <source>
        <dbReference type="PROSITE-ProRule" id="PRU00282"/>
    </source>
</evidence>
<keyword evidence="3 10" id="KW-0813">Transport</keyword>